<keyword evidence="1" id="KW-0812">Transmembrane</keyword>
<reference evidence="2 3" key="1">
    <citation type="journal article" date="2019" name="Int. J. Syst. Evol. Microbiol.">
        <title>The Global Catalogue of Microorganisms (GCM) 10K type strain sequencing project: providing services to taxonomists for standard genome sequencing and annotation.</title>
        <authorList>
            <consortium name="The Broad Institute Genomics Platform"/>
            <consortium name="The Broad Institute Genome Sequencing Center for Infectious Disease"/>
            <person name="Wu L."/>
            <person name="Ma J."/>
        </authorList>
    </citation>
    <scope>NUCLEOTIDE SEQUENCE [LARGE SCALE GENOMIC DNA]</scope>
    <source>
        <strain evidence="2 3">JCM 16330</strain>
    </source>
</reference>
<dbReference type="EMBL" id="BAAABL010000092">
    <property type="protein sequence ID" value="GAA0313462.1"/>
    <property type="molecule type" value="Genomic_DNA"/>
</dbReference>
<evidence type="ECO:0000313" key="3">
    <source>
        <dbReference type="Proteomes" id="UP001500837"/>
    </source>
</evidence>
<keyword evidence="1" id="KW-0472">Membrane</keyword>
<gene>
    <name evidence="2" type="ORF">GCM10009066_28220</name>
</gene>
<evidence type="ECO:0000313" key="2">
    <source>
        <dbReference type="EMBL" id="GAA0313462.1"/>
    </source>
</evidence>
<name>A0AAV3SB52_9EURY</name>
<accession>A0AAV3SB52</accession>
<dbReference type="Proteomes" id="UP001500837">
    <property type="component" value="Unassembled WGS sequence"/>
</dbReference>
<dbReference type="AlphaFoldDB" id="A0AAV3SB52"/>
<keyword evidence="3" id="KW-1185">Reference proteome</keyword>
<feature type="transmembrane region" description="Helical" evidence="1">
    <location>
        <begin position="12"/>
        <end position="32"/>
    </location>
</feature>
<comment type="caution">
    <text evidence="2">The sequence shown here is derived from an EMBL/GenBank/DDBJ whole genome shotgun (WGS) entry which is preliminary data.</text>
</comment>
<organism evidence="2 3">
    <name type="scientific">Halarchaeum salinum</name>
    <dbReference type="NCBI Taxonomy" id="489912"/>
    <lineage>
        <taxon>Archaea</taxon>
        <taxon>Methanobacteriati</taxon>
        <taxon>Methanobacteriota</taxon>
        <taxon>Stenosarchaea group</taxon>
        <taxon>Halobacteria</taxon>
        <taxon>Halobacteriales</taxon>
        <taxon>Halobacteriaceae</taxon>
    </lineage>
</organism>
<keyword evidence="1" id="KW-1133">Transmembrane helix</keyword>
<evidence type="ECO:0000256" key="1">
    <source>
        <dbReference type="SAM" id="Phobius"/>
    </source>
</evidence>
<sequence length="48" mass="5322">MSFVVLWGFVNLVYTNWIPVLCTAALVCVLLATDRFDLAFARDGGVDE</sequence>
<protein>
    <submittedName>
        <fullName evidence="2">Uncharacterized protein</fullName>
    </submittedName>
</protein>
<proteinExistence type="predicted"/>